<evidence type="ECO:0000259" key="1">
    <source>
        <dbReference type="PROSITE" id="PS50995"/>
    </source>
</evidence>
<dbReference type="AlphaFoldDB" id="A0A1H2LNX2"/>
<evidence type="ECO:0000313" key="3">
    <source>
        <dbReference type="Proteomes" id="UP000198825"/>
    </source>
</evidence>
<dbReference type="PANTHER" id="PTHR33164:SF99">
    <property type="entry name" value="MARR FAMILY REGULATORY PROTEIN"/>
    <property type="match status" value="1"/>
</dbReference>
<keyword evidence="3" id="KW-1185">Reference proteome</keyword>
<protein>
    <submittedName>
        <fullName evidence="2">DNA-binding transcriptional regulator, MarR family</fullName>
    </submittedName>
</protein>
<dbReference type="PANTHER" id="PTHR33164">
    <property type="entry name" value="TRANSCRIPTIONAL REGULATOR, MARR FAMILY"/>
    <property type="match status" value="1"/>
</dbReference>
<proteinExistence type="predicted"/>
<evidence type="ECO:0000313" key="2">
    <source>
        <dbReference type="EMBL" id="SDU82619.1"/>
    </source>
</evidence>
<dbReference type="Gene3D" id="1.10.10.10">
    <property type="entry name" value="Winged helix-like DNA-binding domain superfamily/Winged helix DNA-binding domain"/>
    <property type="match status" value="1"/>
</dbReference>
<dbReference type="Pfam" id="PF01047">
    <property type="entry name" value="MarR"/>
    <property type="match status" value="1"/>
</dbReference>
<reference evidence="3" key="1">
    <citation type="submission" date="2016-10" db="EMBL/GenBank/DDBJ databases">
        <authorList>
            <person name="Varghese N."/>
            <person name="Submissions S."/>
        </authorList>
    </citation>
    <scope>NUCLEOTIDE SEQUENCE [LARGE SCALE GENOMIC DNA]</scope>
    <source>
        <strain evidence="3">DSM 21743</strain>
    </source>
</reference>
<dbReference type="OrthoDB" id="8635520at2"/>
<gene>
    <name evidence="2" type="ORF">SAMN04488544_0558</name>
</gene>
<dbReference type="SMART" id="SM00347">
    <property type="entry name" value="HTH_MARR"/>
    <property type="match status" value="1"/>
</dbReference>
<dbReference type="SUPFAM" id="SSF46785">
    <property type="entry name" value="Winged helix' DNA-binding domain"/>
    <property type="match status" value="1"/>
</dbReference>
<dbReference type="GO" id="GO:0003677">
    <property type="term" value="F:DNA binding"/>
    <property type="evidence" value="ECO:0007669"/>
    <property type="project" value="UniProtKB-KW"/>
</dbReference>
<dbReference type="GO" id="GO:0003700">
    <property type="term" value="F:DNA-binding transcription factor activity"/>
    <property type="evidence" value="ECO:0007669"/>
    <property type="project" value="InterPro"/>
</dbReference>
<dbReference type="PROSITE" id="PS50995">
    <property type="entry name" value="HTH_MARR_2"/>
    <property type="match status" value="1"/>
</dbReference>
<dbReference type="InterPro" id="IPR039422">
    <property type="entry name" value="MarR/SlyA-like"/>
</dbReference>
<dbReference type="RefSeq" id="WP_091073157.1">
    <property type="nucleotide sequence ID" value="NZ_LT629799.1"/>
</dbReference>
<dbReference type="InterPro" id="IPR036388">
    <property type="entry name" value="WH-like_DNA-bd_sf"/>
</dbReference>
<dbReference type="Proteomes" id="UP000198825">
    <property type="component" value="Chromosome I"/>
</dbReference>
<accession>A0A1H2LNX2</accession>
<feature type="domain" description="HTH marR-type" evidence="1">
    <location>
        <begin position="16"/>
        <end position="151"/>
    </location>
</feature>
<dbReference type="PRINTS" id="PR00598">
    <property type="entry name" value="HTHMARR"/>
</dbReference>
<dbReference type="InterPro" id="IPR036390">
    <property type="entry name" value="WH_DNA-bd_sf"/>
</dbReference>
<dbReference type="InterPro" id="IPR000835">
    <property type="entry name" value="HTH_MarR-typ"/>
</dbReference>
<dbReference type="GO" id="GO:0006950">
    <property type="term" value="P:response to stress"/>
    <property type="evidence" value="ECO:0007669"/>
    <property type="project" value="TreeGrafter"/>
</dbReference>
<keyword evidence="2" id="KW-0238">DNA-binding</keyword>
<organism evidence="2 3">
    <name type="scientific">Microlunatus sagamiharensis</name>
    <dbReference type="NCBI Taxonomy" id="546874"/>
    <lineage>
        <taxon>Bacteria</taxon>
        <taxon>Bacillati</taxon>
        <taxon>Actinomycetota</taxon>
        <taxon>Actinomycetes</taxon>
        <taxon>Propionibacteriales</taxon>
        <taxon>Propionibacteriaceae</taxon>
        <taxon>Microlunatus</taxon>
    </lineage>
</organism>
<sequence>MTTTAPPAARWLTDDQQRAWRAYLLGSAVLSERLDAQLRDHGLDLAEYEILVTLSESADRQLRMAELADAVHQSRSRLTHTVTRMEKRGLIERSTCPVDRRGVWANLTDAGYRLLEDAAPSHVECVRRNFVDAVDDADLEAVGRVFRAVVATSQD</sequence>
<dbReference type="EMBL" id="LT629799">
    <property type="protein sequence ID" value="SDU82619.1"/>
    <property type="molecule type" value="Genomic_DNA"/>
</dbReference>
<dbReference type="STRING" id="546874.SAMN04488544_0558"/>
<name>A0A1H2LNX2_9ACTN</name>